<accession>A0A2Z4Y3G2</accession>
<sequence>MFVFLACFALTAAPIKKPKQNAATYAKPAENLLIIVADIQRHLNEDVYRFPYPTDVTGQNVFRSAIVRLANYETLYPGKMSDIVALSKAQAYEKLTAYEEAARYYEVASKSADAAVARVAGEGLERTRRFARIAHQELDYSGLRTFERDLQKKIRDLDALARELKGTPYQCLALLERERAQMLLAQFYITMRFVQPYTTQDAVLQIKRNIDENRESKRRYAHHLMLADLYYMLAKEYVLKADPDGPDFSVKEFEALANVARSEYHIVEKADGYPEKLEARAKLMALEAFVNDVLEHAR</sequence>
<dbReference type="Proteomes" id="UP000262583">
    <property type="component" value="Chromosome"/>
</dbReference>
<evidence type="ECO:0000313" key="1">
    <source>
        <dbReference type="EMBL" id="AXA35644.1"/>
    </source>
</evidence>
<proteinExistence type="predicted"/>
<reference evidence="1 2" key="1">
    <citation type="submission" date="2018-05" db="EMBL/GenBank/DDBJ databases">
        <title>A metagenomic window into the 2 km-deep terrestrial subsurface aquifer revealed taxonomically and functionally diverse microbial community comprising novel uncultured bacterial lineages.</title>
        <authorList>
            <person name="Kadnikov V.V."/>
            <person name="Mardanov A.V."/>
            <person name="Beletsky A.V."/>
            <person name="Banks D."/>
            <person name="Pimenov N.V."/>
            <person name="Frank Y.A."/>
            <person name="Karnachuk O.V."/>
            <person name="Ravin N.V."/>
        </authorList>
    </citation>
    <scope>NUCLEOTIDE SEQUENCE [LARGE SCALE GENOMIC DNA]</scope>
    <source>
        <strain evidence="1">BY</strain>
    </source>
</reference>
<organism evidence="1 2">
    <name type="scientific">Sumerlaea chitinivorans</name>
    <dbReference type="NCBI Taxonomy" id="2250252"/>
    <lineage>
        <taxon>Bacteria</taxon>
        <taxon>Candidatus Sumerlaeota</taxon>
        <taxon>Candidatus Sumerlaeia</taxon>
        <taxon>Candidatus Sumerlaeales</taxon>
        <taxon>Candidatus Sumerlaeaceae</taxon>
        <taxon>Candidatus Sumerlaea</taxon>
    </lineage>
</organism>
<dbReference type="EMBL" id="CP030759">
    <property type="protein sequence ID" value="AXA35644.1"/>
    <property type="molecule type" value="Genomic_DNA"/>
</dbReference>
<dbReference type="AlphaFoldDB" id="A0A2Z4Y3G2"/>
<dbReference type="KEGG" id="schv:BRCON_0867"/>
<name>A0A2Z4Y3G2_SUMC1</name>
<evidence type="ECO:0000313" key="2">
    <source>
        <dbReference type="Proteomes" id="UP000262583"/>
    </source>
</evidence>
<gene>
    <name evidence="1" type="ORF">BRCON_0867</name>
</gene>
<protein>
    <submittedName>
        <fullName evidence="1">Uncharacterized protein</fullName>
    </submittedName>
</protein>